<evidence type="ECO:0000256" key="1">
    <source>
        <dbReference type="ARBA" id="ARBA00004123"/>
    </source>
</evidence>
<feature type="compositionally biased region" description="Basic residues" evidence="9">
    <location>
        <begin position="48"/>
        <end position="65"/>
    </location>
</feature>
<organism evidence="11 12">
    <name type="scientific">Cystoisospora suis</name>
    <dbReference type="NCBI Taxonomy" id="483139"/>
    <lineage>
        <taxon>Eukaryota</taxon>
        <taxon>Sar</taxon>
        <taxon>Alveolata</taxon>
        <taxon>Apicomplexa</taxon>
        <taxon>Conoidasida</taxon>
        <taxon>Coccidia</taxon>
        <taxon>Eucoccidiorida</taxon>
        <taxon>Eimeriorina</taxon>
        <taxon>Sarcocystidae</taxon>
        <taxon>Cystoisospora</taxon>
    </lineage>
</organism>
<evidence type="ECO:0000313" key="12">
    <source>
        <dbReference type="Proteomes" id="UP000221165"/>
    </source>
</evidence>
<dbReference type="AlphaFoldDB" id="A0A2C6KT73"/>
<dbReference type="RefSeq" id="XP_067921840.1">
    <property type="nucleotide sequence ID" value="XM_068066183.1"/>
</dbReference>
<feature type="region of interest" description="Disordered" evidence="9">
    <location>
        <begin position="316"/>
        <end position="359"/>
    </location>
</feature>
<comment type="similarity">
    <text evidence="8">Belongs to the splicing factor SR family.</text>
</comment>
<dbReference type="Pfam" id="PF00076">
    <property type="entry name" value="RRM_1"/>
    <property type="match status" value="1"/>
</dbReference>
<sequence>MDSNGGTSRHGSRSRSGSPGHTSGRSASKEWRRDSKSRRKSRSPDSGRRKRSRSRSQDRHAKRHSKWDSKVPDGTSSSASSSKFSTTCLAASVAQAPAAPGATSAAMGFVMPTVSDTPTVYSGPLILGPPPDKVAAAAAQITSTLNSRIQPPPPSTAPPPTSVPVGPVASAAHTVAAAAAKSVAASAVVGSPGVGGGGGTAFPVVFGPRKTNDADADRKQRRLYVGNLPPGSTQPDVVGFFNGALLAVNAQTGFVKEEDDKAKGEQLLPVERCEVFNESSRFCFLELRNEGYTVLCIKLDGINYNGYSLRVGRPHDYVPPPDGDPALHTHIPLLDDARKSRKEEKRETASRSDTGPDNKIYIQNLPPEMGEEQVRDLLEQFGTLRVLNLIKNVQTGQHKGYGFFEYEDPEVTDQAILALNGFVCGANILSVQRANFSGSLARDTHRTMTVTNLPNSVTQTLLSDPLVAVQVRAARKIGERPSKVVQLLNCVYQEDLIDPKEYEALYEDIKQEAAKHGALEEVLVPKPNEDLSYREGVGKVFLRYADVTAARKAQLMLNGRRFDSNRIVCAAFFPEDRFAAGRYTLT</sequence>
<dbReference type="PROSITE" id="PS50102">
    <property type="entry name" value="RRM"/>
    <property type="match status" value="2"/>
</dbReference>
<comment type="function">
    <text evidence="8">Necessary for the splicing of pre-mRNA.</text>
</comment>
<comment type="subcellular location">
    <subcellularLocation>
        <location evidence="1 8">Nucleus</location>
    </subcellularLocation>
</comment>
<dbReference type="CDD" id="cd12232">
    <property type="entry name" value="RRM3_U2AF65"/>
    <property type="match status" value="1"/>
</dbReference>
<gene>
    <name evidence="11" type="ORF">CSUI_006018</name>
</gene>
<evidence type="ECO:0000256" key="4">
    <source>
        <dbReference type="ARBA" id="ARBA00022884"/>
    </source>
</evidence>
<comment type="caution">
    <text evidence="11">The sequence shown here is derived from an EMBL/GenBank/DDBJ whole genome shotgun (WGS) entry which is preliminary data.</text>
</comment>
<feature type="domain" description="RRM" evidence="10">
    <location>
        <begin position="221"/>
        <end position="316"/>
    </location>
</feature>
<dbReference type="OrthoDB" id="10266058at2759"/>
<feature type="region of interest" description="Disordered" evidence="9">
    <location>
        <begin position="1"/>
        <end position="82"/>
    </location>
</feature>
<feature type="compositionally biased region" description="Low complexity" evidence="9">
    <location>
        <begin position="1"/>
        <end position="26"/>
    </location>
</feature>
<evidence type="ECO:0000259" key="10">
    <source>
        <dbReference type="PROSITE" id="PS50102"/>
    </source>
</evidence>
<dbReference type="Proteomes" id="UP000221165">
    <property type="component" value="Unassembled WGS sequence"/>
</dbReference>
<dbReference type="GO" id="GO:0003723">
    <property type="term" value="F:RNA binding"/>
    <property type="evidence" value="ECO:0007669"/>
    <property type="project" value="UniProtKB-UniRule"/>
</dbReference>
<evidence type="ECO:0000256" key="5">
    <source>
        <dbReference type="ARBA" id="ARBA00023187"/>
    </source>
</evidence>
<dbReference type="VEuPathDB" id="ToxoDB:CSUI_006018"/>
<evidence type="ECO:0000256" key="2">
    <source>
        <dbReference type="ARBA" id="ARBA00022664"/>
    </source>
</evidence>
<evidence type="ECO:0000256" key="3">
    <source>
        <dbReference type="ARBA" id="ARBA00022737"/>
    </source>
</evidence>
<dbReference type="Gene3D" id="3.30.70.330">
    <property type="match status" value="3"/>
</dbReference>
<dbReference type="InterPro" id="IPR035979">
    <property type="entry name" value="RBD_domain_sf"/>
</dbReference>
<evidence type="ECO:0000256" key="6">
    <source>
        <dbReference type="ARBA" id="ARBA00023242"/>
    </source>
</evidence>
<dbReference type="FunFam" id="3.30.70.330:FF:000097">
    <property type="entry name" value="U2 snRNP auxiliary factor large subunit"/>
    <property type="match status" value="1"/>
</dbReference>
<dbReference type="InterPro" id="IPR012677">
    <property type="entry name" value="Nucleotide-bd_a/b_plait_sf"/>
</dbReference>
<feature type="domain" description="RRM" evidence="10">
    <location>
        <begin position="358"/>
        <end position="436"/>
    </location>
</feature>
<proteinExistence type="inferred from homology"/>
<dbReference type="EMBL" id="MIGC01003006">
    <property type="protein sequence ID" value="PHJ20149.1"/>
    <property type="molecule type" value="Genomic_DNA"/>
</dbReference>
<dbReference type="InterPro" id="IPR000504">
    <property type="entry name" value="RRM_dom"/>
</dbReference>
<keyword evidence="6 8" id="KW-0539">Nucleus</keyword>
<accession>A0A2C6KT73</accession>
<protein>
    <recommendedName>
        <fullName evidence="8">Splicing factor U2AF subunit</fullName>
    </recommendedName>
    <alternativeName>
        <fullName evidence="8">U2 snRNP auxiliary factor large subunit</fullName>
    </alternativeName>
</protein>
<dbReference type="GO" id="GO:0005634">
    <property type="term" value="C:nucleus"/>
    <property type="evidence" value="ECO:0007669"/>
    <property type="project" value="UniProtKB-SubCell"/>
</dbReference>
<keyword evidence="4 7" id="KW-0694">RNA-binding</keyword>
<feature type="compositionally biased region" description="Basic and acidic residues" evidence="9">
    <location>
        <begin position="333"/>
        <end position="356"/>
    </location>
</feature>
<evidence type="ECO:0000256" key="9">
    <source>
        <dbReference type="SAM" id="MobiDB-lite"/>
    </source>
</evidence>
<dbReference type="GO" id="GO:0008380">
    <property type="term" value="P:RNA splicing"/>
    <property type="evidence" value="ECO:0007669"/>
    <property type="project" value="UniProtKB-KW"/>
</dbReference>
<keyword evidence="2 8" id="KW-0507">mRNA processing</keyword>
<keyword evidence="3" id="KW-0677">Repeat</keyword>
<dbReference type="NCBIfam" id="TIGR01642">
    <property type="entry name" value="U2AF_lg"/>
    <property type="match status" value="1"/>
</dbReference>
<dbReference type="GeneID" id="94429394"/>
<evidence type="ECO:0000313" key="11">
    <source>
        <dbReference type="EMBL" id="PHJ20149.1"/>
    </source>
</evidence>
<name>A0A2C6KT73_9APIC</name>
<dbReference type="GO" id="GO:0006397">
    <property type="term" value="P:mRNA processing"/>
    <property type="evidence" value="ECO:0007669"/>
    <property type="project" value="UniProtKB-KW"/>
</dbReference>
<keyword evidence="5 8" id="KW-0508">mRNA splicing</keyword>
<evidence type="ECO:0000256" key="8">
    <source>
        <dbReference type="RuleBase" id="RU364135"/>
    </source>
</evidence>
<dbReference type="SMART" id="SM00360">
    <property type="entry name" value="RRM"/>
    <property type="match status" value="3"/>
</dbReference>
<keyword evidence="12" id="KW-1185">Reference proteome</keyword>
<dbReference type="SUPFAM" id="SSF54928">
    <property type="entry name" value="RNA-binding domain, RBD"/>
    <property type="match status" value="3"/>
</dbReference>
<reference evidence="11 12" key="1">
    <citation type="journal article" date="2017" name="Int. J. Parasitol.">
        <title>The genome of the protozoan parasite Cystoisospora suis and a reverse vaccinology approach to identify vaccine candidates.</title>
        <authorList>
            <person name="Palmieri N."/>
            <person name="Shrestha A."/>
            <person name="Ruttkowski B."/>
            <person name="Beck T."/>
            <person name="Vogl C."/>
            <person name="Tomley F."/>
            <person name="Blake D.P."/>
            <person name="Joachim A."/>
        </authorList>
    </citation>
    <scope>NUCLEOTIDE SEQUENCE [LARGE SCALE GENOMIC DNA]</scope>
    <source>
        <strain evidence="11 12">Wien I</strain>
    </source>
</reference>
<evidence type="ECO:0000256" key="7">
    <source>
        <dbReference type="PROSITE-ProRule" id="PRU00176"/>
    </source>
</evidence>
<dbReference type="PANTHER" id="PTHR23139">
    <property type="entry name" value="RNA-BINDING PROTEIN"/>
    <property type="match status" value="1"/>
</dbReference>
<dbReference type="InterPro" id="IPR006529">
    <property type="entry name" value="U2AF_lg"/>
</dbReference>